<dbReference type="Proteomes" id="UP000703038">
    <property type="component" value="Unassembled WGS sequence"/>
</dbReference>
<dbReference type="EMBL" id="JAFBBK010000001">
    <property type="protein sequence ID" value="MBM7414149.1"/>
    <property type="molecule type" value="Genomic_DNA"/>
</dbReference>
<protein>
    <submittedName>
        <fullName evidence="2">Uncharacterized protein</fullName>
    </submittedName>
</protein>
<feature type="signal peptide" evidence="1">
    <location>
        <begin position="1"/>
        <end position="27"/>
    </location>
</feature>
<keyword evidence="1" id="KW-0732">Signal</keyword>
<sequence length="176" mass="17856">MRKLTRTLLGTAAAIPLALATPGLAAAAEPTDVTYAFAVDGTSVTDTITSAADDTLSCATSLAPAPDGVLPPLEDVLGPGQTLYDGGDIEPGTSTQTVSDVPPGSYVVLATCALQDGDATEAMWVSDYPGFAEYMATVLPWTVYTVQQASTVITVPGAAPEPAFPSLDDLAEAFGS</sequence>
<organism evidence="2 3">
    <name type="scientific">Rhodococcoides corynebacterioides</name>
    <dbReference type="NCBI Taxonomy" id="53972"/>
    <lineage>
        <taxon>Bacteria</taxon>
        <taxon>Bacillati</taxon>
        <taxon>Actinomycetota</taxon>
        <taxon>Actinomycetes</taxon>
        <taxon>Mycobacteriales</taxon>
        <taxon>Nocardiaceae</taxon>
        <taxon>Rhodococcoides</taxon>
    </lineage>
</organism>
<gene>
    <name evidence="2" type="ORF">JOE42_000882</name>
</gene>
<feature type="chain" id="PRO_5045205140" evidence="1">
    <location>
        <begin position="28"/>
        <end position="176"/>
    </location>
</feature>
<reference evidence="2 3" key="1">
    <citation type="submission" date="2021-01" db="EMBL/GenBank/DDBJ databases">
        <title>Genomics of switchgrass bacterial isolates.</title>
        <authorList>
            <person name="Shade A."/>
        </authorList>
    </citation>
    <scope>NUCLEOTIDE SEQUENCE [LARGE SCALE GENOMIC DNA]</scope>
    <source>
        <strain evidence="2 3">PvP111</strain>
    </source>
</reference>
<accession>A0ABS2KQA9</accession>
<evidence type="ECO:0000313" key="2">
    <source>
        <dbReference type="EMBL" id="MBM7414149.1"/>
    </source>
</evidence>
<comment type="caution">
    <text evidence="2">The sequence shown here is derived from an EMBL/GenBank/DDBJ whole genome shotgun (WGS) entry which is preliminary data.</text>
</comment>
<dbReference type="RefSeq" id="WP_204866922.1">
    <property type="nucleotide sequence ID" value="NZ_JAFBBK010000001.1"/>
</dbReference>
<name>A0ABS2KQA9_9NOCA</name>
<keyword evidence="3" id="KW-1185">Reference proteome</keyword>
<evidence type="ECO:0000313" key="3">
    <source>
        <dbReference type="Proteomes" id="UP000703038"/>
    </source>
</evidence>
<proteinExistence type="predicted"/>
<evidence type="ECO:0000256" key="1">
    <source>
        <dbReference type="SAM" id="SignalP"/>
    </source>
</evidence>